<dbReference type="OrthoDB" id="677696at2759"/>
<evidence type="ECO:0000313" key="3">
    <source>
        <dbReference type="Proteomes" id="UP000008810"/>
    </source>
</evidence>
<evidence type="ECO:0000313" key="2">
    <source>
        <dbReference type="EnsemblPlants" id="PNT62576"/>
    </source>
</evidence>
<dbReference type="InterPro" id="IPR042099">
    <property type="entry name" value="ANL_N_sf"/>
</dbReference>
<dbReference type="Proteomes" id="UP000008810">
    <property type="component" value="Chromosome 4"/>
</dbReference>
<reference evidence="1 2" key="1">
    <citation type="journal article" date="2010" name="Nature">
        <title>Genome sequencing and analysis of the model grass Brachypodium distachyon.</title>
        <authorList>
            <consortium name="International Brachypodium Initiative"/>
        </authorList>
    </citation>
    <scope>NUCLEOTIDE SEQUENCE [LARGE SCALE GENOMIC DNA]</scope>
    <source>
        <strain evidence="1 2">Bd21</strain>
    </source>
</reference>
<dbReference type="EnsemblPlants" id="PNT62576">
    <property type="protein sequence ID" value="PNT62576"/>
    <property type="gene ID" value="BRADI_4g05415v3"/>
</dbReference>
<keyword evidence="3" id="KW-1185">Reference proteome</keyword>
<dbReference type="Gramene" id="PNT62576">
    <property type="protein sequence ID" value="PNT62576"/>
    <property type="gene ID" value="BRADI_4g05415v3"/>
</dbReference>
<dbReference type="AlphaFoldDB" id="A0A2K2CKM4"/>
<dbReference type="EMBL" id="CM000883">
    <property type="protein sequence ID" value="PNT62576.1"/>
    <property type="molecule type" value="Genomic_DNA"/>
</dbReference>
<organism evidence="1">
    <name type="scientific">Brachypodium distachyon</name>
    <name type="common">Purple false brome</name>
    <name type="synonym">Trachynia distachya</name>
    <dbReference type="NCBI Taxonomy" id="15368"/>
    <lineage>
        <taxon>Eukaryota</taxon>
        <taxon>Viridiplantae</taxon>
        <taxon>Streptophyta</taxon>
        <taxon>Embryophyta</taxon>
        <taxon>Tracheophyta</taxon>
        <taxon>Spermatophyta</taxon>
        <taxon>Magnoliopsida</taxon>
        <taxon>Liliopsida</taxon>
        <taxon>Poales</taxon>
        <taxon>Poaceae</taxon>
        <taxon>BOP clade</taxon>
        <taxon>Pooideae</taxon>
        <taxon>Stipodae</taxon>
        <taxon>Brachypodieae</taxon>
        <taxon>Brachypodium</taxon>
    </lineage>
</organism>
<protein>
    <submittedName>
        <fullName evidence="1 2">Uncharacterized protein</fullName>
    </submittedName>
</protein>
<dbReference type="STRING" id="15368.A0A2K2CKM4"/>
<sequence>MTYARTKRRSNEIPAQIDRVGRRARSMGSVAGQRRSLPDVSSPCRATAAVMVFRSKLPHHVGLLLPASPSGVVHTYGEVEILSQRAVAGLRRLGVGKGDLLLLLPRNCLSSPSSSSAFACLGAATTIATRSASPSRSTARWPPRALW</sequence>
<name>A0A2K2CKM4_BRADI</name>
<dbReference type="InParanoid" id="A0A2K2CKM4"/>
<accession>A0A2K2CKM4</accession>
<gene>
    <name evidence="1" type="ORF">BRADI_4g05415v3</name>
</gene>
<proteinExistence type="predicted"/>
<dbReference type="SUPFAM" id="SSF56801">
    <property type="entry name" value="Acetyl-CoA synthetase-like"/>
    <property type="match status" value="1"/>
</dbReference>
<reference evidence="1" key="2">
    <citation type="submission" date="2017-06" db="EMBL/GenBank/DDBJ databases">
        <title>WGS assembly of Brachypodium distachyon.</title>
        <authorList>
            <consortium name="The International Brachypodium Initiative"/>
            <person name="Lucas S."/>
            <person name="Harmon-Smith M."/>
            <person name="Lail K."/>
            <person name="Tice H."/>
            <person name="Grimwood J."/>
            <person name="Bruce D."/>
            <person name="Barry K."/>
            <person name="Shu S."/>
            <person name="Lindquist E."/>
            <person name="Wang M."/>
            <person name="Pitluck S."/>
            <person name="Vogel J.P."/>
            <person name="Garvin D.F."/>
            <person name="Mockler T.C."/>
            <person name="Schmutz J."/>
            <person name="Rokhsar D."/>
            <person name="Bevan M.W."/>
        </authorList>
    </citation>
    <scope>NUCLEOTIDE SEQUENCE</scope>
    <source>
        <strain evidence="1">Bd21</strain>
    </source>
</reference>
<reference evidence="2" key="3">
    <citation type="submission" date="2018-08" db="UniProtKB">
        <authorList>
            <consortium name="EnsemblPlants"/>
        </authorList>
    </citation>
    <scope>IDENTIFICATION</scope>
    <source>
        <strain evidence="2">cv. Bd21</strain>
    </source>
</reference>
<evidence type="ECO:0000313" key="1">
    <source>
        <dbReference type="EMBL" id="PNT62576.1"/>
    </source>
</evidence>
<dbReference type="Gene3D" id="3.40.50.12780">
    <property type="entry name" value="N-terminal domain of ligase-like"/>
    <property type="match status" value="1"/>
</dbReference>